<dbReference type="PANTHER" id="PTHR23028:SF53">
    <property type="entry name" value="ACYL_TRANSF_3 DOMAIN-CONTAINING PROTEIN"/>
    <property type="match status" value="1"/>
</dbReference>
<evidence type="ECO:0000256" key="1">
    <source>
        <dbReference type="SAM" id="MobiDB-lite"/>
    </source>
</evidence>
<dbReference type="InterPro" id="IPR050879">
    <property type="entry name" value="Acyltransferase_3"/>
</dbReference>
<dbReference type="RefSeq" id="WP_003956987.1">
    <property type="nucleotide sequence ID" value="NZ_CM000913.1"/>
</dbReference>
<dbReference type="PANTHER" id="PTHR23028">
    <property type="entry name" value="ACETYLTRANSFERASE"/>
    <property type="match status" value="1"/>
</dbReference>
<dbReference type="AlphaFoldDB" id="B5GYH1"/>
<dbReference type="OrthoDB" id="3404679at2"/>
<reference evidence="4 5" key="1">
    <citation type="journal article" date="2010" name="Genome Biol. Evol.">
        <title>The sequence of a 1.8-mb bacterial linear plasmid reveals a rich evolutionary reservoir of secondary metabolic pathways.</title>
        <authorList>
            <person name="Medema M.H."/>
            <person name="Trefzer A."/>
            <person name="Kovalchuk A."/>
            <person name="van den Berg M."/>
            <person name="Mueller U."/>
            <person name="Heijne W."/>
            <person name="Wu L."/>
            <person name="Alam M.T."/>
            <person name="Ronning C.M."/>
            <person name="Nierman W.C."/>
            <person name="Bovenberg R.A.L."/>
            <person name="Breitling R."/>
            <person name="Takano E."/>
        </authorList>
    </citation>
    <scope>NUCLEOTIDE SEQUENCE [LARGE SCALE GENOMIC DNA]</scope>
    <source>
        <strain evidence="5">ATCC 27064 / DSM 738 / JCM 4710 / NBRC 13307 / NCIMB 12785 / NRRL 3585 / VKM Ac-602</strain>
    </source>
</reference>
<protein>
    <submittedName>
        <fullName evidence="4">Possible integral membrane protein</fullName>
    </submittedName>
</protein>
<dbReference type="GeneID" id="93728216"/>
<dbReference type="Pfam" id="PF01757">
    <property type="entry name" value="Acyl_transf_3"/>
    <property type="match status" value="1"/>
</dbReference>
<organism evidence="4 5">
    <name type="scientific">Streptomyces clavuligerus</name>
    <dbReference type="NCBI Taxonomy" id="1901"/>
    <lineage>
        <taxon>Bacteria</taxon>
        <taxon>Bacillati</taxon>
        <taxon>Actinomycetota</taxon>
        <taxon>Actinomycetes</taxon>
        <taxon>Kitasatosporales</taxon>
        <taxon>Streptomycetaceae</taxon>
        <taxon>Streptomyces</taxon>
    </lineage>
</organism>
<proteinExistence type="predicted"/>
<evidence type="ECO:0000313" key="5">
    <source>
        <dbReference type="Proteomes" id="UP000002357"/>
    </source>
</evidence>
<keyword evidence="2" id="KW-0812">Transmembrane</keyword>
<feature type="region of interest" description="Disordered" evidence="1">
    <location>
        <begin position="1"/>
        <end position="26"/>
    </location>
</feature>
<feature type="transmembrane region" description="Helical" evidence="2">
    <location>
        <begin position="153"/>
        <end position="174"/>
    </location>
</feature>
<feature type="transmembrane region" description="Helical" evidence="2">
    <location>
        <begin position="378"/>
        <end position="396"/>
    </location>
</feature>
<dbReference type="Proteomes" id="UP000002357">
    <property type="component" value="Chromosome"/>
</dbReference>
<sequence length="428" mass="46092">MTAQTPPSHRRSRSRTTAPPSPAGRHIAPLDGLRGLAVLGVLFFHAGHFNGGFLGVDLFFVLSGFLITGLLLREARTRNGRIDLPGFWGRRARRLLPALAVMIAGTLLLLWTFGPPVLLRHALDDTPWVLSNLTNWHFIADQVGYWQAGDTRVFGHLWSIAVEEQFYLLWPLVIGLAARGRHGDRCVAAVAVTGAALSLIAMIALTNPVDTTRVYEGTDTRAFSLLLGALMATAPAVRLLARISERTAGWWALILACGIGAYWITADGQNSPSLFHGGLFLHALAAALLIACLARAPRTPLGQILGTRALRWFGLISYSLYLWHWPVYLILSEERLGMAGWSRTALILGVSIAAAAVSKTLVEDPIRFRSPWAQGRTGAAALLATFIALAALWALIPEPRTGAGTVDITRLTSGAPAEPGPRPPSGAL</sequence>
<gene>
    <name evidence="4" type="ORF">SCLAV_5382</name>
</gene>
<feature type="domain" description="Acyltransferase 3" evidence="3">
    <location>
        <begin position="30"/>
        <end position="333"/>
    </location>
</feature>
<feature type="transmembrane region" description="Helical" evidence="2">
    <location>
        <begin position="309"/>
        <end position="326"/>
    </location>
</feature>
<feature type="transmembrane region" description="Helical" evidence="2">
    <location>
        <begin position="222"/>
        <end position="241"/>
    </location>
</feature>
<accession>B5GYH1</accession>
<dbReference type="GO" id="GO:0016020">
    <property type="term" value="C:membrane"/>
    <property type="evidence" value="ECO:0007669"/>
    <property type="project" value="TreeGrafter"/>
</dbReference>
<dbReference type="InterPro" id="IPR002656">
    <property type="entry name" value="Acyl_transf_3_dom"/>
</dbReference>
<dbReference type="EMBL" id="CM000913">
    <property type="protein sequence ID" value="EFG10449.1"/>
    <property type="molecule type" value="Genomic_DNA"/>
</dbReference>
<feature type="transmembrane region" description="Helical" evidence="2">
    <location>
        <begin position="338"/>
        <end position="357"/>
    </location>
</feature>
<dbReference type="eggNOG" id="COG1835">
    <property type="taxonomic scope" value="Bacteria"/>
</dbReference>
<dbReference type="GO" id="GO:0009103">
    <property type="term" value="P:lipopolysaccharide biosynthetic process"/>
    <property type="evidence" value="ECO:0007669"/>
    <property type="project" value="TreeGrafter"/>
</dbReference>
<dbReference type="KEGG" id="sclf:BB341_01600"/>
<feature type="transmembrane region" description="Helical" evidence="2">
    <location>
        <begin position="52"/>
        <end position="73"/>
    </location>
</feature>
<name>B5GYH1_STRCL</name>
<evidence type="ECO:0000313" key="4">
    <source>
        <dbReference type="EMBL" id="EFG10449.1"/>
    </source>
</evidence>
<feature type="transmembrane region" description="Helical" evidence="2">
    <location>
        <begin position="277"/>
        <end position="297"/>
    </location>
</feature>
<evidence type="ECO:0000256" key="2">
    <source>
        <dbReference type="SAM" id="Phobius"/>
    </source>
</evidence>
<feature type="transmembrane region" description="Helical" evidence="2">
    <location>
        <begin position="248"/>
        <end position="265"/>
    </location>
</feature>
<keyword evidence="2" id="KW-0472">Membrane</keyword>
<feature type="transmembrane region" description="Helical" evidence="2">
    <location>
        <begin position="94"/>
        <end position="113"/>
    </location>
</feature>
<dbReference type="GO" id="GO:0016747">
    <property type="term" value="F:acyltransferase activity, transferring groups other than amino-acyl groups"/>
    <property type="evidence" value="ECO:0007669"/>
    <property type="project" value="InterPro"/>
</dbReference>
<keyword evidence="5" id="KW-1185">Reference proteome</keyword>
<keyword evidence="2" id="KW-1133">Transmembrane helix</keyword>
<evidence type="ECO:0000259" key="3">
    <source>
        <dbReference type="Pfam" id="PF01757"/>
    </source>
</evidence>
<feature type="transmembrane region" description="Helical" evidence="2">
    <location>
        <begin position="186"/>
        <end position="206"/>
    </location>
</feature>
<dbReference type="STRING" id="1901.BB341_01600"/>